<keyword evidence="1" id="KW-0472">Membrane</keyword>
<accession>A0ABW2EJH6</accession>
<evidence type="ECO:0000313" key="2">
    <source>
        <dbReference type="EMBL" id="MFC7060559.1"/>
    </source>
</evidence>
<keyword evidence="1" id="KW-1133">Transmembrane helix</keyword>
<protein>
    <submittedName>
        <fullName evidence="2">Stressosome-associated protein Prli42</fullName>
    </submittedName>
</protein>
<keyword evidence="1" id="KW-0812">Transmembrane</keyword>
<evidence type="ECO:0000313" key="3">
    <source>
        <dbReference type="Proteomes" id="UP001596410"/>
    </source>
</evidence>
<dbReference type="InterPro" id="IPR049722">
    <property type="entry name" value="Prli42-like"/>
</dbReference>
<gene>
    <name evidence="2" type="primary">prli42</name>
    <name evidence="2" type="ORF">ACFQIC_01560</name>
</gene>
<evidence type="ECO:0000256" key="1">
    <source>
        <dbReference type="SAM" id="Phobius"/>
    </source>
</evidence>
<sequence length="43" mass="5037">MAIQNQPTKRKKSKREKRTKFIVYLMIISMFLSTLLAGASFFL</sequence>
<dbReference type="RefSeq" id="WP_204706616.1">
    <property type="nucleotide sequence ID" value="NZ_JBHSZV010000004.1"/>
</dbReference>
<dbReference type="Proteomes" id="UP001596410">
    <property type="component" value="Unassembled WGS sequence"/>
</dbReference>
<proteinExistence type="predicted"/>
<reference evidence="3" key="1">
    <citation type="journal article" date="2019" name="Int. J. Syst. Evol. Microbiol.">
        <title>The Global Catalogue of Microorganisms (GCM) 10K type strain sequencing project: providing services to taxonomists for standard genome sequencing and annotation.</title>
        <authorList>
            <consortium name="The Broad Institute Genomics Platform"/>
            <consortium name="The Broad Institute Genome Sequencing Center for Infectious Disease"/>
            <person name="Wu L."/>
            <person name="Ma J."/>
        </authorList>
    </citation>
    <scope>NUCLEOTIDE SEQUENCE [LARGE SCALE GENOMIC DNA]</scope>
    <source>
        <strain evidence="3">CGMCC 4.1621</strain>
    </source>
</reference>
<keyword evidence="3" id="KW-1185">Reference proteome</keyword>
<organism evidence="2 3">
    <name type="scientific">Halobacillus seohaensis</name>
    <dbReference type="NCBI Taxonomy" id="447421"/>
    <lineage>
        <taxon>Bacteria</taxon>
        <taxon>Bacillati</taxon>
        <taxon>Bacillota</taxon>
        <taxon>Bacilli</taxon>
        <taxon>Bacillales</taxon>
        <taxon>Bacillaceae</taxon>
        <taxon>Halobacillus</taxon>
    </lineage>
</organism>
<feature type="transmembrane region" description="Helical" evidence="1">
    <location>
        <begin position="21"/>
        <end position="42"/>
    </location>
</feature>
<dbReference type="EMBL" id="JBHSZV010000004">
    <property type="protein sequence ID" value="MFC7060559.1"/>
    <property type="molecule type" value="Genomic_DNA"/>
</dbReference>
<name>A0ABW2EJH6_9BACI</name>
<comment type="caution">
    <text evidence="2">The sequence shown here is derived from an EMBL/GenBank/DDBJ whole genome shotgun (WGS) entry which is preliminary data.</text>
</comment>
<dbReference type="NCBIfam" id="NF033880">
    <property type="entry name" value="Prli42"/>
    <property type="match status" value="1"/>
</dbReference>